<dbReference type="AlphaFoldDB" id="A1RQF9"/>
<name>A1RQF9_PYRIL</name>
<evidence type="ECO:0000313" key="1">
    <source>
        <dbReference type="EMBL" id="ABL87191.1"/>
    </source>
</evidence>
<organism evidence="1 2">
    <name type="scientific">Pyrobaculum islandicum (strain DSM 4184 / JCM 9189 / GEO3)</name>
    <dbReference type="NCBI Taxonomy" id="384616"/>
    <lineage>
        <taxon>Archaea</taxon>
        <taxon>Thermoproteota</taxon>
        <taxon>Thermoprotei</taxon>
        <taxon>Thermoproteales</taxon>
        <taxon>Thermoproteaceae</taxon>
        <taxon>Pyrobaculum</taxon>
    </lineage>
</organism>
<dbReference type="KEGG" id="pis:Pisl_0007"/>
<accession>A1RQF9</accession>
<dbReference type="eggNOG" id="arCOG07065">
    <property type="taxonomic scope" value="Archaea"/>
</dbReference>
<dbReference type="RefSeq" id="WP_011761768.1">
    <property type="nucleotide sequence ID" value="NC_008701.1"/>
</dbReference>
<dbReference type="Proteomes" id="UP000002595">
    <property type="component" value="Chromosome"/>
</dbReference>
<sequence>MLDLRRYIEGKFVVLVGDRELAERLGVAHATVEEVERFLAWLSREVPLVFKPYLQ</sequence>
<reference evidence="1" key="1">
    <citation type="submission" date="2006-12" db="EMBL/GenBank/DDBJ databases">
        <title>Complete sequence of Pyrobaculum islandicum DSM 4184.</title>
        <authorList>
            <person name="Copeland A."/>
            <person name="Lucas S."/>
            <person name="Lapidus A."/>
            <person name="Barry K."/>
            <person name="Detter J.C."/>
            <person name="Glavina del Rio T."/>
            <person name="Dalin E."/>
            <person name="Tice H."/>
            <person name="Pitluck S."/>
            <person name="Meincke L."/>
            <person name="Brettin T."/>
            <person name="Bruce D."/>
            <person name="Han C."/>
            <person name="Tapia R."/>
            <person name="Gilna P."/>
            <person name="Schmutz J."/>
            <person name="Larimer F."/>
            <person name="Land M."/>
            <person name="Hauser L."/>
            <person name="Kyrpides N."/>
            <person name="Mikhailova N."/>
            <person name="Cozen A.E."/>
            <person name="Fitz-Gibbon S.T."/>
            <person name="House C.H."/>
            <person name="Saltikov C."/>
            <person name="Lowe T."/>
            <person name="Richardson P."/>
        </authorList>
    </citation>
    <scope>NUCLEOTIDE SEQUENCE [LARGE SCALE GENOMIC DNA]</scope>
    <source>
        <strain evidence="1">DSM 4184</strain>
    </source>
</reference>
<dbReference type="GeneID" id="4618139"/>
<dbReference type="EMBL" id="CP000504">
    <property type="protein sequence ID" value="ABL87191.1"/>
    <property type="molecule type" value="Genomic_DNA"/>
</dbReference>
<dbReference type="STRING" id="384616.Pisl_0007"/>
<keyword evidence="2" id="KW-1185">Reference proteome</keyword>
<evidence type="ECO:0000313" key="2">
    <source>
        <dbReference type="Proteomes" id="UP000002595"/>
    </source>
</evidence>
<dbReference type="HOGENOM" id="CLU_3021111_0_0_2"/>
<protein>
    <submittedName>
        <fullName evidence="1">Uncharacterized protein</fullName>
    </submittedName>
</protein>
<gene>
    <name evidence="1" type="ordered locus">Pisl_0007</name>
</gene>
<proteinExistence type="predicted"/>